<dbReference type="Proteomes" id="UP000822688">
    <property type="component" value="Chromosome 12"/>
</dbReference>
<evidence type="ECO:0000313" key="3">
    <source>
        <dbReference type="EMBL" id="KAG0554935.1"/>
    </source>
</evidence>
<protein>
    <submittedName>
        <fullName evidence="3">Uncharacterized protein</fullName>
    </submittedName>
</protein>
<sequence>MAGLCSGRRCSSPGVGKEVSKVGPLTPRPPSSETSIHGYHPVADARAKWNAATILVVLTAVVALLGMIVVVIILRRRRIRDQRMRDSTAAAENGNVAKAGQGEEGVNKEGKWSAEAVELVVMAGETQPTFLAHPVPTPTNHPIQCPPLILPEDHPC</sequence>
<keyword evidence="4" id="KW-1185">Reference proteome</keyword>
<gene>
    <name evidence="3" type="ORF">KC19_12G131500</name>
</gene>
<organism evidence="3 4">
    <name type="scientific">Ceratodon purpureus</name>
    <name type="common">Fire moss</name>
    <name type="synonym">Dicranum purpureum</name>
    <dbReference type="NCBI Taxonomy" id="3225"/>
    <lineage>
        <taxon>Eukaryota</taxon>
        <taxon>Viridiplantae</taxon>
        <taxon>Streptophyta</taxon>
        <taxon>Embryophyta</taxon>
        <taxon>Bryophyta</taxon>
        <taxon>Bryophytina</taxon>
        <taxon>Bryopsida</taxon>
        <taxon>Dicranidae</taxon>
        <taxon>Pseudoditrichales</taxon>
        <taxon>Ditrichaceae</taxon>
        <taxon>Ceratodon</taxon>
    </lineage>
</organism>
<feature type="region of interest" description="Disordered" evidence="1">
    <location>
        <begin position="1"/>
        <end position="37"/>
    </location>
</feature>
<keyword evidence="2" id="KW-0812">Transmembrane</keyword>
<keyword evidence="2" id="KW-1133">Transmembrane helix</keyword>
<proteinExistence type="predicted"/>
<reference evidence="3" key="1">
    <citation type="submission" date="2020-06" db="EMBL/GenBank/DDBJ databases">
        <title>WGS assembly of Ceratodon purpureus strain R40.</title>
        <authorList>
            <person name="Carey S.B."/>
            <person name="Jenkins J."/>
            <person name="Shu S."/>
            <person name="Lovell J.T."/>
            <person name="Sreedasyam A."/>
            <person name="Maumus F."/>
            <person name="Tiley G.P."/>
            <person name="Fernandez-Pozo N."/>
            <person name="Barry K."/>
            <person name="Chen C."/>
            <person name="Wang M."/>
            <person name="Lipzen A."/>
            <person name="Daum C."/>
            <person name="Saski C.A."/>
            <person name="Payton A.C."/>
            <person name="Mcbreen J.C."/>
            <person name="Conrad R.E."/>
            <person name="Kollar L.M."/>
            <person name="Olsson S."/>
            <person name="Huttunen S."/>
            <person name="Landis J.B."/>
            <person name="Wickett N.J."/>
            <person name="Johnson M.G."/>
            <person name="Rensing S.A."/>
            <person name="Grimwood J."/>
            <person name="Schmutz J."/>
            <person name="Mcdaniel S.F."/>
        </authorList>
    </citation>
    <scope>NUCLEOTIDE SEQUENCE</scope>
    <source>
        <strain evidence="3">R40</strain>
    </source>
</reference>
<evidence type="ECO:0000256" key="1">
    <source>
        <dbReference type="SAM" id="MobiDB-lite"/>
    </source>
</evidence>
<comment type="caution">
    <text evidence="3">The sequence shown here is derived from an EMBL/GenBank/DDBJ whole genome shotgun (WGS) entry which is preliminary data.</text>
</comment>
<dbReference type="EMBL" id="CM026433">
    <property type="protein sequence ID" value="KAG0554935.1"/>
    <property type="molecule type" value="Genomic_DNA"/>
</dbReference>
<name>A0A8T0G7X0_CERPU</name>
<dbReference type="AlphaFoldDB" id="A0A8T0G7X0"/>
<evidence type="ECO:0000313" key="4">
    <source>
        <dbReference type="Proteomes" id="UP000822688"/>
    </source>
</evidence>
<evidence type="ECO:0000256" key="2">
    <source>
        <dbReference type="SAM" id="Phobius"/>
    </source>
</evidence>
<feature type="transmembrane region" description="Helical" evidence="2">
    <location>
        <begin position="51"/>
        <end position="74"/>
    </location>
</feature>
<accession>A0A8T0G7X0</accession>
<keyword evidence="2" id="KW-0472">Membrane</keyword>